<feature type="transmembrane region" description="Helical" evidence="3">
    <location>
        <begin position="46"/>
        <end position="65"/>
    </location>
</feature>
<dbReference type="Gene3D" id="3.30.70.270">
    <property type="match status" value="1"/>
</dbReference>
<keyword evidence="6" id="KW-1185">Reference proteome</keyword>
<dbReference type="Pfam" id="PF00990">
    <property type="entry name" value="GGDEF"/>
    <property type="match status" value="1"/>
</dbReference>
<evidence type="ECO:0000256" key="2">
    <source>
        <dbReference type="ARBA" id="ARBA00034247"/>
    </source>
</evidence>
<feature type="transmembrane region" description="Helical" evidence="3">
    <location>
        <begin position="126"/>
        <end position="145"/>
    </location>
</feature>
<dbReference type="PANTHER" id="PTHR45138">
    <property type="entry name" value="REGULATORY COMPONENTS OF SENSORY TRANSDUCTION SYSTEM"/>
    <property type="match status" value="1"/>
</dbReference>
<dbReference type="InterPro" id="IPR043128">
    <property type="entry name" value="Rev_trsase/Diguanyl_cyclase"/>
</dbReference>
<feature type="transmembrane region" description="Helical" evidence="3">
    <location>
        <begin position="15"/>
        <end position="34"/>
    </location>
</feature>
<feature type="transmembrane region" description="Helical" evidence="3">
    <location>
        <begin position="189"/>
        <end position="212"/>
    </location>
</feature>
<dbReference type="EMBL" id="JBAFUR010000003">
    <property type="protein sequence ID" value="MFG1253522.1"/>
    <property type="molecule type" value="Genomic_DNA"/>
</dbReference>
<reference evidence="5 6" key="1">
    <citation type="submission" date="2024-02" db="EMBL/GenBank/DDBJ databases">
        <title>Expansion and revision of Xanthobacter and proposal of Roseixanthobacter gen. nov.</title>
        <authorList>
            <person name="Soltysiak M.P.M."/>
            <person name="Jalihal A."/>
            <person name="Ory A."/>
            <person name="Chrisophersen C."/>
            <person name="Lee A.D."/>
            <person name="Boulton J."/>
            <person name="Springer M."/>
        </authorList>
    </citation>
    <scope>NUCLEOTIDE SEQUENCE [LARGE SCALE GENOMIC DNA]</scope>
    <source>
        <strain evidence="5 6">CB5</strain>
    </source>
</reference>
<dbReference type="RefSeq" id="WP_374251709.1">
    <property type="nucleotide sequence ID" value="NZ_JBAFUR010000003.1"/>
</dbReference>
<comment type="caution">
    <text evidence="5">The sequence shown here is derived from an EMBL/GenBank/DDBJ whole genome shotgun (WGS) entry which is preliminary data.</text>
</comment>
<comment type="catalytic activity">
    <reaction evidence="2">
        <text>2 GTP = 3',3'-c-di-GMP + 2 diphosphate</text>
        <dbReference type="Rhea" id="RHEA:24898"/>
        <dbReference type="ChEBI" id="CHEBI:33019"/>
        <dbReference type="ChEBI" id="CHEBI:37565"/>
        <dbReference type="ChEBI" id="CHEBI:58805"/>
        <dbReference type="EC" id="2.7.7.65"/>
    </reaction>
</comment>
<feature type="transmembrane region" description="Helical" evidence="3">
    <location>
        <begin position="71"/>
        <end position="92"/>
    </location>
</feature>
<dbReference type="PANTHER" id="PTHR45138:SF9">
    <property type="entry name" value="DIGUANYLATE CYCLASE DGCM-RELATED"/>
    <property type="match status" value="1"/>
</dbReference>
<evidence type="ECO:0000313" key="6">
    <source>
        <dbReference type="Proteomes" id="UP001604043"/>
    </source>
</evidence>
<accession>A0ABW6ZI97</accession>
<sequence>MSLSVLFFSTLDVRTLFRLMSLADFVVCLLLLGYRETGTKQRLIRRFVCARVLHGVACILISLRGDISSLVSVYVANVTIFFSFALEVSTIVDTREHRRGVTRLLFGVATLGSVVFVLAATTPGLYVGYAAIIISALFGIAFAALAGDGEGSRLQRIIAGFYLLVSLAFLMRAYAGFGAGMGVFDAPPALSLGLLVMFGYCVGAGVGFLLLLKEDVDRRLLVAATIDSLTGILNRRAFFEAARERLARAAGRGEPASLLLVDIDHFKRVNDTFGHPAGDEVLAAVTERLHRALRAHDLFGRVGGEEFAVLLPEAEAEAIVVAERMRRAVRGLTTPATSHLDCSVSIGCASIAAGERATIETLFRRGDAGLYAAKRAGRNRVVAAGADLATVEMTAQMAGMPAAPRPLDGAALSFANEEGRGVPRP</sequence>
<protein>
    <recommendedName>
        <fullName evidence="1">diguanylate cyclase</fullName>
        <ecNumber evidence="1">2.7.7.65</ecNumber>
    </recommendedName>
</protein>
<name>A0ABW6ZI97_9HYPH</name>
<evidence type="ECO:0000259" key="4">
    <source>
        <dbReference type="PROSITE" id="PS50887"/>
    </source>
</evidence>
<dbReference type="PROSITE" id="PS50887">
    <property type="entry name" value="GGDEF"/>
    <property type="match status" value="1"/>
</dbReference>
<keyword evidence="3" id="KW-1133">Transmembrane helix</keyword>
<dbReference type="InterPro" id="IPR029787">
    <property type="entry name" value="Nucleotide_cyclase"/>
</dbReference>
<feature type="transmembrane region" description="Helical" evidence="3">
    <location>
        <begin position="104"/>
        <end position="120"/>
    </location>
</feature>
<keyword evidence="3" id="KW-0472">Membrane</keyword>
<evidence type="ECO:0000256" key="3">
    <source>
        <dbReference type="SAM" id="Phobius"/>
    </source>
</evidence>
<dbReference type="SUPFAM" id="SSF55073">
    <property type="entry name" value="Nucleotide cyclase"/>
    <property type="match status" value="1"/>
</dbReference>
<dbReference type="CDD" id="cd01949">
    <property type="entry name" value="GGDEF"/>
    <property type="match status" value="1"/>
</dbReference>
<keyword evidence="5" id="KW-0808">Transferase</keyword>
<dbReference type="Proteomes" id="UP001604043">
    <property type="component" value="Unassembled WGS sequence"/>
</dbReference>
<evidence type="ECO:0000256" key="1">
    <source>
        <dbReference type="ARBA" id="ARBA00012528"/>
    </source>
</evidence>
<feature type="transmembrane region" description="Helical" evidence="3">
    <location>
        <begin position="157"/>
        <end position="177"/>
    </location>
</feature>
<keyword evidence="3" id="KW-0812">Transmembrane</keyword>
<dbReference type="InterPro" id="IPR050469">
    <property type="entry name" value="Diguanylate_Cyclase"/>
</dbReference>
<dbReference type="GO" id="GO:0052621">
    <property type="term" value="F:diguanylate cyclase activity"/>
    <property type="evidence" value="ECO:0007669"/>
    <property type="project" value="UniProtKB-EC"/>
</dbReference>
<keyword evidence="5" id="KW-0548">Nucleotidyltransferase</keyword>
<dbReference type="InterPro" id="IPR000160">
    <property type="entry name" value="GGDEF_dom"/>
</dbReference>
<organism evidence="5 6">
    <name type="scientific">Xanthobacter aminoxidans</name>
    <dbReference type="NCBI Taxonomy" id="186280"/>
    <lineage>
        <taxon>Bacteria</taxon>
        <taxon>Pseudomonadati</taxon>
        <taxon>Pseudomonadota</taxon>
        <taxon>Alphaproteobacteria</taxon>
        <taxon>Hyphomicrobiales</taxon>
        <taxon>Xanthobacteraceae</taxon>
        <taxon>Xanthobacter</taxon>
    </lineage>
</organism>
<gene>
    <name evidence="5" type="ORF">V5F30_15035</name>
</gene>
<feature type="domain" description="GGDEF" evidence="4">
    <location>
        <begin position="254"/>
        <end position="386"/>
    </location>
</feature>
<dbReference type="SMART" id="SM00267">
    <property type="entry name" value="GGDEF"/>
    <property type="match status" value="1"/>
</dbReference>
<evidence type="ECO:0000313" key="5">
    <source>
        <dbReference type="EMBL" id="MFG1253522.1"/>
    </source>
</evidence>
<dbReference type="EC" id="2.7.7.65" evidence="1"/>
<dbReference type="NCBIfam" id="TIGR00254">
    <property type="entry name" value="GGDEF"/>
    <property type="match status" value="1"/>
</dbReference>
<proteinExistence type="predicted"/>